<comment type="caution">
    <text evidence="10">The sequence shown here is derived from an EMBL/GenBank/DDBJ whole genome shotgun (WGS) entry which is preliminary data.</text>
</comment>
<protein>
    <submittedName>
        <fullName evidence="10">Multidrug ABC transporter ATP-binding protein</fullName>
    </submittedName>
</protein>
<dbReference type="InterPro" id="IPR003439">
    <property type="entry name" value="ABC_transporter-like_ATP-bd"/>
</dbReference>
<feature type="transmembrane region" description="Helical" evidence="7">
    <location>
        <begin position="271"/>
        <end position="298"/>
    </location>
</feature>
<dbReference type="PANTHER" id="PTHR43394:SF1">
    <property type="entry name" value="ATP-BINDING CASSETTE SUB-FAMILY B MEMBER 10, MITOCHONDRIAL"/>
    <property type="match status" value="1"/>
</dbReference>
<dbReference type="GO" id="GO:0005524">
    <property type="term" value="F:ATP binding"/>
    <property type="evidence" value="ECO:0007669"/>
    <property type="project" value="UniProtKB-KW"/>
</dbReference>
<keyword evidence="11" id="KW-1185">Reference proteome</keyword>
<evidence type="ECO:0000256" key="1">
    <source>
        <dbReference type="ARBA" id="ARBA00004651"/>
    </source>
</evidence>
<feature type="transmembrane region" description="Helical" evidence="7">
    <location>
        <begin position="127"/>
        <end position="149"/>
    </location>
</feature>
<dbReference type="Pfam" id="PF00664">
    <property type="entry name" value="ABC_membrane"/>
    <property type="match status" value="1"/>
</dbReference>
<feature type="domain" description="ABC transporter" evidence="8">
    <location>
        <begin position="354"/>
        <end position="589"/>
    </location>
</feature>
<dbReference type="InterPro" id="IPR039421">
    <property type="entry name" value="Type_1_exporter"/>
</dbReference>
<reference evidence="11" key="1">
    <citation type="journal article" date="2019" name="Int. J. Syst. Evol. Microbiol.">
        <title>The Global Catalogue of Microorganisms (GCM) 10K type strain sequencing project: providing services to taxonomists for standard genome sequencing and annotation.</title>
        <authorList>
            <consortium name="The Broad Institute Genomics Platform"/>
            <consortium name="The Broad Institute Genome Sequencing Center for Infectious Disease"/>
            <person name="Wu L."/>
            <person name="Ma J."/>
        </authorList>
    </citation>
    <scope>NUCLEOTIDE SEQUENCE [LARGE SCALE GENOMIC DNA]</scope>
    <source>
        <strain evidence="11">CGMCC 1.15480</strain>
    </source>
</reference>
<dbReference type="InterPro" id="IPR011527">
    <property type="entry name" value="ABC1_TM_dom"/>
</dbReference>
<evidence type="ECO:0000256" key="3">
    <source>
        <dbReference type="ARBA" id="ARBA00022741"/>
    </source>
</evidence>
<dbReference type="Proteomes" id="UP000597761">
    <property type="component" value="Unassembled WGS sequence"/>
</dbReference>
<dbReference type="InterPro" id="IPR003593">
    <property type="entry name" value="AAA+_ATPase"/>
</dbReference>
<feature type="transmembrane region" description="Helical" evidence="7">
    <location>
        <begin position="54"/>
        <end position="79"/>
    </location>
</feature>
<dbReference type="InterPro" id="IPR027417">
    <property type="entry name" value="P-loop_NTPase"/>
</dbReference>
<evidence type="ECO:0000313" key="11">
    <source>
        <dbReference type="Proteomes" id="UP000597761"/>
    </source>
</evidence>
<dbReference type="Gene3D" id="1.20.1560.10">
    <property type="entry name" value="ABC transporter type 1, transmembrane domain"/>
    <property type="match status" value="1"/>
</dbReference>
<evidence type="ECO:0000313" key="10">
    <source>
        <dbReference type="EMBL" id="GGC88644.1"/>
    </source>
</evidence>
<dbReference type="Gene3D" id="3.40.50.300">
    <property type="entry name" value="P-loop containing nucleotide triphosphate hydrolases"/>
    <property type="match status" value="1"/>
</dbReference>
<feature type="domain" description="ABC transmembrane type-1" evidence="9">
    <location>
        <begin position="18"/>
        <end position="300"/>
    </location>
</feature>
<comment type="subcellular location">
    <subcellularLocation>
        <location evidence="1">Cell membrane</location>
        <topology evidence="1">Multi-pass membrane protein</topology>
    </subcellularLocation>
</comment>
<proteinExistence type="predicted"/>
<dbReference type="EMBL" id="BMJI01000006">
    <property type="protein sequence ID" value="GGC88644.1"/>
    <property type="molecule type" value="Genomic_DNA"/>
</dbReference>
<dbReference type="PROSITE" id="PS50929">
    <property type="entry name" value="ABC_TM1F"/>
    <property type="match status" value="1"/>
</dbReference>
<name>A0ABQ1P0H5_9MICC</name>
<dbReference type="SUPFAM" id="SSF52540">
    <property type="entry name" value="P-loop containing nucleoside triphosphate hydrolases"/>
    <property type="match status" value="1"/>
</dbReference>
<evidence type="ECO:0000256" key="6">
    <source>
        <dbReference type="ARBA" id="ARBA00023136"/>
    </source>
</evidence>
<feature type="transmembrane region" description="Helical" evidence="7">
    <location>
        <begin position="235"/>
        <end position="259"/>
    </location>
</feature>
<dbReference type="PROSITE" id="PS00211">
    <property type="entry name" value="ABC_TRANSPORTER_1"/>
    <property type="match status" value="1"/>
</dbReference>
<evidence type="ECO:0000256" key="2">
    <source>
        <dbReference type="ARBA" id="ARBA00022692"/>
    </source>
</evidence>
<dbReference type="CDD" id="cd18548">
    <property type="entry name" value="ABC_6TM_Tm287_like"/>
    <property type="match status" value="1"/>
</dbReference>
<evidence type="ECO:0000259" key="8">
    <source>
        <dbReference type="PROSITE" id="PS50893"/>
    </source>
</evidence>
<keyword evidence="2 7" id="KW-0812">Transmembrane</keyword>
<evidence type="ECO:0000256" key="4">
    <source>
        <dbReference type="ARBA" id="ARBA00022840"/>
    </source>
</evidence>
<feature type="transmembrane region" description="Helical" evidence="7">
    <location>
        <begin position="155"/>
        <end position="176"/>
    </location>
</feature>
<organism evidence="10 11">
    <name type="scientific">Tersicoccus solisilvae</name>
    <dbReference type="NCBI Taxonomy" id="1882339"/>
    <lineage>
        <taxon>Bacteria</taxon>
        <taxon>Bacillati</taxon>
        <taxon>Actinomycetota</taxon>
        <taxon>Actinomycetes</taxon>
        <taxon>Micrococcales</taxon>
        <taxon>Micrococcaceae</taxon>
        <taxon>Tersicoccus</taxon>
    </lineage>
</organism>
<dbReference type="Pfam" id="PF00005">
    <property type="entry name" value="ABC_tran"/>
    <property type="match status" value="1"/>
</dbReference>
<dbReference type="SUPFAM" id="SSF90123">
    <property type="entry name" value="ABC transporter transmembrane region"/>
    <property type="match status" value="1"/>
</dbReference>
<evidence type="ECO:0000256" key="5">
    <source>
        <dbReference type="ARBA" id="ARBA00022989"/>
    </source>
</evidence>
<evidence type="ECO:0000256" key="7">
    <source>
        <dbReference type="SAM" id="Phobius"/>
    </source>
</evidence>
<gene>
    <name evidence="10" type="ORF">GCM10011512_14520</name>
</gene>
<keyword evidence="6 7" id="KW-0472">Membrane</keyword>
<dbReference type="PANTHER" id="PTHR43394">
    <property type="entry name" value="ATP-DEPENDENT PERMEASE MDL1, MITOCHONDRIAL"/>
    <property type="match status" value="1"/>
</dbReference>
<dbReference type="InterPro" id="IPR017871">
    <property type="entry name" value="ABC_transporter-like_CS"/>
</dbReference>
<keyword evidence="5 7" id="KW-1133">Transmembrane helix</keyword>
<dbReference type="PROSITE" id="PS50893">
    <property type="entry name" value="ABC_TRANSPORTER_2"/>
    <property type="match status" value="1"/>
</dbReference>
<accession>A0ABQ1P0H5</accession>
<dbReference type="InterPro" id="IPR036640">
    <property type="entry name" value="ABC1_TM_sf"/>
</dbReference>
<sequence length="597" mass="63775">MLIRLVRRHLAPHRAAVIAIVVLQLLQTLATLYLPTLNADIIDDGVVRADLGVIWSVGGLMLLMTVGQILCNIAAILLAARVAMSVGRQVRAEVFAAVQRFSSREVTRFGAPSLITRSTNDVQQVQMIVLMSFTMLVTAPIMGVGGVVLALQQDVALSGLLLVVLPVLIVVIGLIVRRLVPLFRRGQTQLDRVNAVLREQIMGLSVIRAFVRERQEADRFDAANRDLTGTQLASGYLLALMFPSIMLVVNVATVGVLWFGAMRIDAGQMQIGALTAFLAYIMQILMAVMLAMFLFMMLPRAAVSAERITEVLDAEPSVVSAPGAVDAATLVARRNGTTPAGEHTEPPARLTGALRFDHVGFRYPGAQRDVLRDITFTAAPGRTTAIIGSTGAGKTTLLNLVPRLLDATAGTVTIGGHDITGLTLDSLRAGIGLVPQRAHLFSGSVASNLRMADPEATDEQLWAALRVAQAADFVAALPDGLGAAVEPGGTNLSGGQRQRLCIARALVRRPGVYLFDDSFSALDYATDARVRSALVPWTRDAVVVVVAQRVSTIRHADTILVLDEGALVGTGTHEDLLADCPTYREIVESQLSAEEAA</sequence>
<dbReference type="SMART" id="SM00382">
    <property type="entry name" value="AAA"/>
    <property type="match status" value="1"/>
</dbReference>
<keyword evidence="3" id="KW-0547">Nucleotide-binding</keyword>
<keyword evidence="4 10" id="KW-0067">ATP-binding</keyword>
<dbReference type="RefSeq" id="WP_188667668.1">
    <property type="nucleotide sequence ID" value="NZ_BMJI01000006.1"/>
</dbReference>
<evidence type="ECO:0000259" key="9">
    <source>
        <dbReference type="PROSITE" id="PS50929"/>
    </source>
</evidence>